<feature type="compositionally biased region" description="Basic and acidic residues" evidence="4">
    <location>
        <begin position="608"/>
        <end position="617"/>
    </location>
</feature>
<dbReference type="GO" id="GO:0000166">
    <property type="term" value="F:nucleotide binding"/>
    <property type="evidence" value="ECO:0007669"/>
    <property type="project" value="UniProtKB-KW"/>
</dbReference>
<dbReference type="EMBL" id="CP007031">
    <property type="protein sequence ID" value="AHF03484.1"/>
    <property type="molecule type" value="Genomic_DNA"/>
</dbReference>
<dbReference type="Gene3D" id="3.90.780.10">
    <property type="entry name" value="5'-Nucleotidase, C-terminal domain"/>
    <property type="match status" value="1"/>
</dbReference>
<evidence type="ECO:0000313" key="8">
    <source>
        <dbReference type="Proteomes" id="UP000005275"/>
    </source>
</evidence>
<feature type="region of interest" description="Disordered" evidence="4">
    <location>
        <begin position="608"/>
        <end position="627"/>
    </location>
</feature>
<evidence type="ECO:0000259" key="5">
    <source>
        <dbReference type="Pfam" id="PF00149"/>
    </source>
</evidence>
<dbReference type="GO" id="GO:0008253">
    <property type="term" value="F:5'-nucleotidase activity"/>
    <property type="evidence" value="ECO:0007669"/>
    <property type="project" value="TreeGrafter"/>
</dbReference>
<comment type="similarity">
    <text evidence="1 3">Belongs to the 5'-nucleotidase family.</text>
</comment>
<dbReference type="eggNOG" id="COG0737">
    <property type="taxonomic scope" value="Bacteria"/>
</dbReference>
<sequence>MSIRIQPLALAVLFSILSLGAVADDRLRILHINDHHSHLDPEPGELDLAGLDEVEVEIGGLARVAALIARARGADPEVLVLHAGDAITGTPYHSLFDGEADAAAMREICFDAFALGNHEFDGGDAGLAHFLRALNPSDGAGCRTPVLAANVVPASGTPLAPRGEAPLIDSHVVLERGGARIGIVGLDIAGKTRRSSSPLPSTRFLDERETAQREIDALTAQGVEHIVLLTHYQYANDLALARALRGVDVIVGGDSHSLLGDGFAPLGLNPVGPYPSRVHDLDGNPVCVVQAWQYATLVGELEVVFDTAGRVRECAGTPRLLLGDTFTLDGAPLDPEVEAQVRAQIARTPELESIAPDPAVAAVIARYADQVATLGAQVVGEVSADLCFERIPGEGQSARCDRRATRVHGGDIQQLVAHAYLARGARADVALLNAGAVRVDLPAGPVTLADVYRLLPFGNTLVELALSGAELRALLEGALASFLDGPGSNGAYPYAANLRWTLDLSRPAGERLSALSFRRRGETHWRPLGDDDRLSLITNSFLAAGRDGYDGLAAIVGHDIGTTDAQVFIEYLQRDLGGAAPGAALLAVPPRVSPLPCTEYSTQRLIGRDGDERRADPEVPALCTSAG</sequence>
<dbReference type="GO" id="GO:0030288">
    <property type="term" value="C:outer membrane-bounded periplasmic space"/>
    <property type="evidence" value="ECO:0007669"/>
    <property type="project" value="TreeGrafter"/>
</dbReference>
<feature type="domain" description="5'-Nucleotidase C-terminal" evidence="6">
    <location>
        <begin position="399"/>
        <end position="552"/>
    </location>
</feature>
<dbReference type="InterPro" id="IPR036907">
    <property type="entry name" value="5'-Nucleotdase_C_sf"/>
</dbReference>
<dbReference type="PROSITE" id="PS00786">
    <property type="entry name" value="5_NUCLEOTIDASE_2"/>
    <property type="match status" value="1"/>
</dbReference>
<keyword evidence="2" id="KW-0732">Signal</keyword>
<dbReference type="InterPro" id="IPR006146">
    <property type="entry name" value="5'-Nucleotdase_CS"/>
</dbReference>
<dbReference type="RefSeq" id="WP_005220846.1">
    <property type="nucleotide sequence ID" value="NZ_CP007031.1"/>
</dbReference>
<dbReference type="STRING" id="765910.MARPU_06115"/>
<evidence type="ECO:0000256" key="4">
    <source>
        <dbReference type="SAM" id="MobiDB-lite"/>
    </source>
</evidence>
<keyword evidence="3" id="KW-0547">Nucleotide-binding</keyword>
<dbReference type="GO" id="GO:0008768">
    <property type="term" value="F:UDP-sugar diphosphatase activity"/>
    <property type="evidence" value="ECO:0007669"/>
    <property type="project" value="TreeGrafter"/>
</dbReference>
<evidence type="ECO:0000313" key="7">
    <source>
        <dbReference type="EMBL" id="AHF03484.1"/>
    </source>
</evidence>
<dbReference type="InterPro" id="IPR029052">
    <property type="entry name" value="Metallo-depent_PP-like"/>
</dbReference>
<dbReference type="InterPro" id="IPR008334">
    <property type="entry name" value="5'-Nucleotdase_C"/>
</dbReference>
<protein>
    <submittedName>
        <fullName evidence="7">Metallophosphatase</fullName>
    </submittedName>
</protein>
<dbReference type="GO" id="GO:0009166">
    <property type="term" value="P:nucleotide catabolic process"/>
    <property type="evidence" value="ECO:0007669"/>
    <property type="project" value="InterPro"/>
</dbReference>
<organism evidence="7 8">
    <name type="scientific">Marichromatium purpuratum 984</name>
    <dbReference type="NCBI Taxonomy" id="765910"/>
    <lineage>
        <taxon>Bacteria</taxon>
        <taxon>Pseudomonadati</taxon>
        <taxon>Pseudomonadota</taxon>
        <taxon>Gammaproteobacteria</taxon>
        <taxon>Chromatiales</taxon>
        <taxon>Chromatiaceae</taxon>
        <taxon>Marichromatium</taxon>
    </lineage>
</organism>
<name>W0E2N1_MARPU</name>
<dbReference type="InterPro" id="IPR004843">
    <property type="entry name" value="Calcineurin-like_PHP"/>
</dbReference>
<dbReference type="KEGG" id="mpur:MARPU_06115"/>
<dbReference type="Proteomes" id="UP000005275">
    <property type="component" value="Chromosome"/>
</dbReference>
<evidence type="ECO:0000256" key="1">
    <source>
        <dbReference type="ARBA" id="ARBA00006654"/>
    </source>
</evidence>
<dbReference type="OrthoDB" id="9803927at2"/>
<dbReference type="PRINTS" id="PR01607">
    <property type="entry name" value="APYRASEFAMLY"/>
</dbReference>
<dbReference type="InterPro" id="IPR006179">
    <property type="entry name" value="5_nucleotidase/apyrase"/>
</dbReference>
<keyword evidence="8" id="KW-1185">Reference proteome</keyword>
<dbReference type="AlphaFoldDB" id="W0E2N1"/>
<dbReference type="SUPFAM" id="SSF55816">
    <property type="entry name" value="5'-nucleotidase (syn. UDP-sugar hydrolase), C-terminal domain"/>
    <property type="match status" value="1"/>
</dbReference>
<evidence type="ECO:0000256" key="2">
    <source>
        <dbReference type="ARBA" id="ARBA00022729"/>
    </source>
</evidence>
<keyword evidence="3" id="KW-0378">Hydrolase</keyword>
<dbReference type="Pfam" id="PF02872">
    <property type="entry name" value="5_nucleotid_C"/>
    <property type="match status" value="1"/>
</dbReference>
<proteinExistence type="inferred from homology"/>
<dbReference type="Pfam" id="PF00149">
    <property type="entry name" value="Metallophos"/>
    <property type="match status" value="1"/>
</dbReference>
<dbReference type="HOGENOM" id="CLU_005854_7_1_6"/>
<feature type="domain" description="Calcineurin-like phosphoesterase" evidence="5">
    <location>
        <begin position="27"/>
        <end position="257"/>
    </location>
</feature>
<dbReference type="PROSITE" id="PS00785">
    <property type="entry name" value="5_NUCLEOTIDASE_1"/>
    <property type="match status" value="1"/>
</dbReference>
<dbReference type="PANTHER" id="PTHR11575:SF24">
    <property type="entry name" value="5'-NUCLEOTIDASE"/>
    <property type="match status" value="1"/>
</dbReference>
<dbReference type="Gene3D" id="3.60.21.10">
    <property type="match status" value="1"/>
</dbReference>
<dbReference type="SUPFAM" id="SSF56300">
    <property type="entry name" value="Metallo-dependent phosphatases"/>
    <property type="match status" value="1"/>
</dbReference>
<reference evidence="7 8" key="1">
    <citation type="submission" date="2013-12" db="EMBL/GenBank/DDBJ databases">
        <authorList>
            <consortium name="DOE Joint Genome Institute"/>
            <person name="Bryant D.A."/>
            <person name="Huntemann M."/>
            <person name="Han J."/>
            <person name="Chen A."/>
            <person name="Kyrpides N."/>
            <person name="Mavromatis K."/>
            <person name="Markowitz V."/>
            <person name="Palaniappan K."/>
            <person name="Ivanova N."/>
            <person name="Schaumberg A."/>
            <person name="Pati A."/>
            <person name="Liolios K."/>
            <person name="Nordberg H.P."/>
            <person name="Cantor M.N."/>
            <person name="Hua S.X."/>
            <person name="Woyke T."/>
        </authorList>
    </citation>
    <scope>NUCLEOTIDE SEQUENCE [LARGE SCALE GENOMIC DNA]</scope>
    <source>
        <strain evidence="7 8">984</strain>
    </source>
</reference>
<accession>W0E2N1</accession>
<evidence type="ECO:0000259" key="6">
    <source>
        <dbReference type="Pfam" id="PF02872"/>
    </source>
</evidence>
<evidence type="ECO:0000256" key="3">
    <source>
        <dbReference type="RuleBase" id="RU362119"/>
    </source>
</evidence>
<gene>
    <name evidence="7" type="ORF">MARPU_06115</name>
</gene>
<dbReference type="GO" id="GO:0046872">
    <property type="term" value="F:metal ion binding"/>
    <property type="evidence" value="ECO:0007669"/>
    <property type="project" value="InterPro"/>
</dbReference>
<dbReference type="PANTHER" id="PTHR11575">
    <property type="entry name" value="5'-NUCLEOTIDASE-RELATED"/>
    <property type="match status" value="1"/>
</dbReference>